<gene>
    <name evidence="2" type="ORF">LDAN0321_LOCUS12774</name>
</gene>
<name>A0A7S2KWQ2_9STRA</name>
<dbReference type="EMBL" id="HBGY01020259">
    <property type="protein sequence ID" value="CAD9589073.1"/>
    <property type="molecule type" value="Transcribed_RNA"/>
</dbReference>
<feature type="region of interest" description="Disordered" evidence="1">
    <location>
        <begin position="193"/>
        <end position="234"/>
    </location>
</feature>
<evidence type="ECO:0000313" key="2">
    <source>
        <dbReference type="EMBL" id="CAD9589073.1"/>
    </source>
</evidence>
<protein>
    <submittedName>
        <fullName evidence="2">Uncharacterized protein</fullName>
    </submittedName>
</protein>
<proteinExistence type="predicted"/>
<feature type="compositionally biased region" description="Low complexity" evidence="1">
    <location>
        <begin position="196"/>
        <end position="208"/>
    </location>
</feature>
<organism evidence="2">
    <name type="scientific">Leptocylindrus danicus</name>
    <dbReference type="NCBI Taxonomy" id="163516"/>
    <lineage>
        <taxon>Eukaryota</taxon>
        <taxon>Sar</taxon>
        <taxon>Stramenopiles</taxon>
        <taxon>Ochrophyta</taxon>
        <taxon>Bacillariophyta</taxon>
        <taxon>Coscinodiscophyceae</taxon>
        <taxon>Chaetocerotophycidae</taxon>
        <taxon>Leptocylindrales</taxon>
        <taxon>Leptocylindraceae</taxon>
        <taxon>Leptocylindrus</taxon>
    </lineage>
</organism>
<dbReference type="AlphaFoldDB" id="A0A7S2KWQ2"/>
<sequence>MINEDQSHCSSATTIIMDAAGNDDDVVLFAPPDVTEVKKQNTPMSLFASPRSPVDLAFFAGSSSSEISTVLHVPPGGGGEENDSGSCCNNGTNDVVIEEEEEARLRHAPQEEFKFPSLFTYGNHHRPSRRIPSGPHQNEDPVAVRRSALTGDIGTATSTSEFPLMMIRGPPRIRQVHAGNPFFAPVCDLDENDNFSSSSPRQEQSQSMRPRRLMRRNNTSSSRSLFQPNVVRPPASIVKRASSPSPRKVALLKSCQQQEQQQSGANELVKFQDLPPLADGRVIHRPIARRRLVYGNENAVADPSLLSTSTAGNLRSRTHFQSTISSPFRRCSDF</sequence>
<feature type="compositionally biased region" description="Polar residues" evidence="1">
    <location>
        <begin position="216"/>
        <end position="227"/>
    </location>
</feature>
<evidence type="ECO:0000256" key="1">
    <source>
        <dbReference type="SAM" id="MobiDB-lite"/>
    </source>
</evidence>
<accession>A0A7S2KWQ2</accession>
<reference evidence="2" key="1">
    <citation type="submission" date="2021-01" db="EMBL/GenBank/DDBJ databases">
        <authorList>
            <person name="Corre E."/>
            <person name="Pelletier E."/>
            <person name="Niang G."/>
            <person name="Scheremetjew M."/>
            <person name="Finn R."/>
            <person name="Kale V."/>
            <person name="Holt S."/>
            <person name="Cochrane G."/>
            <person name="Meng A."/>
            <person name="Brown T."/>
            <person name="Cohen L."/>
        </authorList>
    </citation>
    <scope>NUCLEOTIDE SEQUENCE</scope>
    <source>
        <strain evidence="2">B650</strain>
    </source>
</reference>